<evidence type="ECO:0000256" key="5">
    <source>
        <dbReference type="PROSITE-ProRule" id="PRU00205"/>
    </source>
</evidence>
<proteinExistence type="predicted"/>
<feature type="transmembrane region" description="Helical" evidence="6">
    <location>
        <begin position="183"/>
        <end position="205"/>
    </location>
</feature>
<evidence type="ECO:0000313" key="9">
    <source>
        <dbReference type="RefSeq" id="XP_005109713.1"/>
    </source>
</evidence>
<dbReference type="PROSITE" id="PS50922">
    <property type="entry name" value="TLC"/>
    <property type="match status" value="1"/>
</dbReference>
<organism evidence="8 9">
    <name type="scientific">Aplysia californica</name>
    <name type="common">California sea hare</name>
    <dbReference type="NCBI Taxonomy" id="6500"/>
    <lineage>
        <taxon>Eukaryota</taxon>
        <taxon>Metazoa</taxon>
        <taxon>Spiralia</taxon>
        <taxon>Lophotrochozoa</taxon>
        <taxon>Mollusca</taxon>
        <taxon>Gastropoda</taxon>
        <taxon>Heterobranchia</taxon>
        <taxon>Euthyneura</taxon>
        <taxon>Tectipleura</taxon>
        <taxon>Aplysiida</taxon>
        <taxon>Aplysioidea</taxon>
        <taxon>Aplysiidae</taxon>
        <taxon>Aplysia</taxon>
    </lineage>
</organism>
<evidence type="ECO:0000259" key="7">
    <source>
        <dbReference type="PROSITE" id="PS50922"/>
    </source>
</evidence>
<dbReference type="PANTHER" id="PTHR13439:SF66">
    <property type="entry name" value="BCDNA.GH12326"/>
    <property type="match status" value="1"/>
</dbReference>
<evidence type="ECO:0000256" key="6">
    <source>
        <dbReference type="SAM" id="Phobius"/>
    </source>
</evidence>
<evidence type="ECO:0000256" key="4">
    <source>
        <dbReference type="ARBA" id="ARBA00023136"/>
    </source>
</evidence>
<gene>
    <name evidence="9" type="primary">LOC101863545</name>
</gene>
<evidence type="ECO:0000313" key="8">
    <source>
        <dbReference type="Proteomes" id="UP000694888"/>
    </source>
</evidence>
<sequence>MESVALMTCGTCFFISMHFCSRKLLQIYFPKQLTEANIYVIACRFVSGAQAVLASCVGAIIAASCNDIMKDMHWLTNAYVWFGAPYFVYDMWAMYAYYTRSHEQLFAGKSVQDKVVTFVRHNKTMVCHHILLPSILLPLILVLRENRGDFFFGVFYMIELVVPFISAREILIQMGLKSSRSYFVTSLLMVVFFFFCRLAVFPYLYFRYSLYADIPFLRVPYHIPIKCNVSCFLILAPQVYWFALMLRGLYRVFAKLSKKESQTAVTDNHFDKSHHS</sequence>
<keyword evidence="8" id="KW-1185">Reference proteome</keyword>
<keyword evidence="3 6" id="KW-1133">Transmembrane helix</keyword>
<keyword evidence="2 5" id="KW-0812">Transmembrane</keyword>
<evidence type="ECO:0000256" key="3">
    <source>
        <dbReference type="ARBA" id="ARBA00022989"/>
    </source>
</evidence>
<feature type="domain" description="TLC" evidence="7">
    <location>
        <begin position="36"/>
        <end position="254"/>
    </location>
</feature>
<name>A0ABM0K697_APLCA</name>
<dbReference type="GeneID" id="101863545"/>
<evidence type="ECO:0000256" key="1">
    <source>
        <dbReference type="ARBA" id="ARBA00004141"/>
    </source>
</evidence>
<dbReference type="PANTHER" id="PTHR13439">
    <property type="entry name" value="CT120 PROTEIN"/>
    <property type="match status" value="1"/>
</dbReference>
<dbReference type="Proteomes" id="UP000694888">
    <property type="component" value="Unplaced"/>
</dbReference>
<accession>A0ABM0K697</accession>
<reference evidence="9" key="1">
    <citation type="submission" date="2025-08" db="UniProtKB">
        <authorList>
            <consortium name="RefSeq"/>
        </authorList>
    </citation>
    <scope>IDENTIFICATION</scope>
</reference>
<feature type="transmembrane region" description="Helical" evidence="6">
    <location>
        <begin position="225"/>
        <end position="250"/>
    </location>
</feature>
<dbReference type="InterPro" id="IPR006634">
    <property type="entry name" value="TLC-dom"/>
</dbReference>
<feature type="transmembrane region" description="Helical" evidence="6">
    <location>
        <begin position="126"/>
        <end position="144"/>
    </location>
</feature>
<evidence type="ECO:0000256" key="2">
    <source>
        <dbReference type="ARBA" id="ARBA00022692"/>
    </source>
</evidence>
<dbReference type="Pfam" id="PF03798">
    <property type="entry name" value="TRAM_LAG1_CLN8"/>
    <property type="match status" value="1"/>
</dbReference>
<feature type="transmembrane region" description="Helical" evidence="6">
    <location>
        <begin position="150"/>
        <end position="171"/>
    </location>
</feature>
<dbReference type="RefSeq" id="XP_005109713.1">
    <property type="nucleotide sequence ID" value="XM_005109656.3"/>
</dbReference>
<comment type="subcellular location">
    <subcellularLocation>
        <location evidence="1">Membrane</location>
        <topology evidence="1">Multi-pass membrane protein</topology>
    </subcellularLocation>
</comment>
<dbReference type="InterPro" id="IPR050846">
    <property type="entry name" value="TLCD"/>
</dbReference>
<dbReference type="SMART" id="SM00724">
    <property type="entry name" value="TLC"/>
    <property type="match status" value="1"/>
</dbReference>
<feature type="transmembrane region" description="Helical" evidence="6">
    <location>
        <begin position="38"/>
        <end position="63"/>
    </location>
</feature>
<protein>
    <submittedName>
        <fullName evidence="9">TLC domain-containing protein 3A</fullName>
    </submittedName>
</protein>
<keyword evidence="4 5" id="KW-0472">Membrane</keyword>